<keyword evidence="1" id="KW-0812">Transmembrane</keyword>
<accession>A0ABS4WFH9</accession>
<dbReference type="Proteomes" id="UP000766570">
    <property type="component" value="Unassembled WGS sequence"/>
</dbReference>
<comment type="caution">
    <text evidence="2">The sequence shown here is derived from an EMBL/GenBank/DDBJ whole genome shotgun (WGS) entry which is preliminary data.</text>
</comment>
<dbReference type="EMBL" id="JAGIOE010000001">
    <property type="protein sequence ID" value="MBP2374953.1"/>
    <property type="molecule type" value="Genomic_DNA"/>
</dbReference>
<keyword evidence="1" id="KW-1133">Transmembrane helix</keyword>
<reference evidence="2 3" key="1">
    <citation type="submission" date="2021-03" db="EMBL/GenBank/DDBJ databases">
        <title>Sequencing the genomes of 1000 actinobacteria strains.</title>
        <authorList>
            <person name="Klenk H.-P."/>
        </authorList>
    </citation>
    <scope>NUCLEOTIDE SEQUENCE [LARGE SCALE GENOMIC DNA]</scope>
    <source>
        <strain evidence="2 3">DSM 15454</strain>
    </source>
</reference>
<protein>
    <submittedName>
        <fullName evidence="2">Uncharacterized protein</fullName>
    </submittedName>
</protein>
<evidence type="ECO:0000256" key="1">
    <source>
        <dbReference type="SAM" id="Phobius"/>
    </source>
</evidence>
<gene>
    <name evidence="2" type="ORF">JOF46_002865</name>
</gene>
<sequence length="78" mass="8588">MDLIITWAIFCGLAVVIIHSIRTERPARPEPAHRGGKPLPRNRIARVFASFQVMAWCLILCAVAFLISAVIGTAEALF</sequence>
<feature type="transmembrane region" description="Helical" evidence="1">
    <location>
        <begin position="44"/>
        <end position="71"/>
    </location>
</feature>
<keyword evidence="1" id="KW-0472">Membrane</keyword>
<proteinExistence type="predicted"/>
<organism evidence="2 3">
    <name type="scientific">Paeniglutamicibacter psychrophenolicus</name>
    <dbReference type="NCBI Taxonomy" id="257454"/>
    <lineage>
        <taxon>Bacteria</taxon>
        <taxon>Bacillati</taxon>
        <taxon>Actinomycetota</taxon>
        <taxon>Actinomycetes</taxon>
        <taxon>Micrococcales</taxon>
        <taxon>Micrococcaceae</taxon>
        <taxon>Paeniglutamicibacter</taxon>
    </lineage>
</organism>
<dbReference type="RefSeq" id="WP_209908138.1">
    <property type="nucleotide sequence ID" value="NZ_BAAAMI010000008.1"/>
</dbReference>
<evidence type="ECO:0000313" key="2">
    <source>
        <dbReference type="EMBL" id="MBP2374953.1"/>
    </source>
</evidence>
<keyword evidence="3" id="KW-1185">Reference proteome</keyword>
<evidence type="ECO:0000313" key="3">
    <source>
        <dbReference type="Proteomes" id="UP000766570"/>
    </source>
</evidence>
<name>A0ABS4WFH9_9MICC</name>
<feature type="transmembrane region" description="Helical" evidence="1">
    <location>
        <begin position="6"/>
        <end position="23"/>
    </location>
</feature>